<comment type="caution">
    <text evidence="2">The sequence shown here is derived from an EMBL/GenBank/DDBJ whole genome shotgun (WGS) entry which is preliminary data.</text>
</comment>
<proteinExistence type="predicted"/>
<evidence type="ECO:0000313" key="2">
    <source>
        <dbReference type="EMBL" id="CAK0788934.1"/>
    </source>
</evidence>
<name>A0ABN9P882_9DINO</name>
<evidence type="ECO:0000256" key="1">
    <source>
        <dbReference type="SAM" id="MobiDB-lite"/>
    </source>
</evidence>
<feature type="region of interest" description="Disordered" evidence="1">
    <location>
        <begin position="62"/>
        <end position="110"/>
    </location>
</feature>
<keyword evidence="3" id="KW-1185">Reference proteome</keyword>
<accession>A0ABN9P882</accession>
<organism evidence="2 3">
    <name type="scientific">Prorocentrum cordatum</name>
    <dbReference type="NCBI Taxonomy" id="2364126"/>
    <lineage>
        <taxon>Eukaryota</taxon>
        <taxon>Sar</taxon>
        <taxon>Alveolata</taxon>
        <taxon>Dinophyceae</taxon>
        <taxon>Prorocentrales</taxon>
        <taxon>Prorocentraceae</taxon>
        <taxon>Prorocentrum</taxon>
    </lineage>
</organism>
<feature type="compositionally biased region" description="Low complexity" evidence="1">
    <location>
        <begin position="74"/>
        <end position="90"/>
    </location>
</feature>
<gene>
    <name evidence="2" type="ORF">PCOR1329_LOCUS648</name>
</gene>
<reference evidence="2" key="1">
    <citation type="submission" date="2023-10" db="EMBL/GenBank/DDBJ databases">
        <authorList>
            <person name="Chen Y."/>
            <person name="Shah S."/>
            <person name="Dougan E. K."/>
            <person name="Thang M."/>
            <person name="Chan C."/>
        </authorList>
    </citation>
    <scope>NUCLEOTIDE SEQUENCE [LARGE SCALE GENOMIC DNA]</scope>
</reference>
<protein>
    <submittedName>
        <fullName evidence="2">Uncharacterized protein</fullName>
    </submittedName>
</protein>
<evidence type="ECO:0000313" key="3">
    <source>
        <dbReference type="Proteomes" id="UP001189429"/>
    </source>
</evidence>
<feature type="region of interest" description="Disordered" evidence="1">
    <location>
        <begin position="1"/>
        <end position="32"/>
    </location>
</feature>
<dbReference type="EMBL" id="CAUYUJ010000142">
    <property type="protein sequence ID" value="CAK0788934.1"/>
    <property type="molecule type" value="Genomic_DNA"/>
</dbReference>
<sequence>MAWRGAQTDAALARAPWRQHARGVGHRGDRPGGCLVSGGGDRARAAGCSGAAVASPQAIRQRAARLAMGEGPARTRPTAKPSSTPAASPPLAILDGSVAPPSPPLGDVGPCQQARMEKARISGGADSVASQVPGEAGLRAGVAGQGVGLKRVDWFELADTESTVSEGKPHDEALMDRYLEVKFAALGVVDAGSCFEELQVEASEFGTSGIVEGGSRCDCMLFRIVESEAGGMRLQSEGTREAEPPSKVGGLPKAVVEANQLSFQRVIGEEMSKQCEFAPSEVVDGGSCYKGRLGKENKFGTSEVVDAGSVYDEKLDKVNEFGTSEVVEESSRDGDKQVRVNEFAASATVRSALAGGLDSPRVLEVETVAGVKGLPGG</sequence>
<dbReference type="Proteomes" id="UP001189429">
    <property type="component" value="Unassembled WGS sequence"/>
</dbReference>